<accession>A0AAV4N981</accession>
<comment type="caution">
    <text evidence="1">The sequence shown here is derived from an EMBL/GenBank/DDBJ whole genome shotgun (WGS) entry which is preliminary data.</text>
</comment>
<gene>
    <name evidence="1" type="ORF">CEXT_447051</name>
</gene>
<evidence type="ECO:0000313" key="1">
    <source>
        <dbReference type="EMBL" id="GIX81257.1"/>
    </source>
</evidence>
<dbReference type="EMBL" id="BPLR01003109">
    <property type="protein sequence ID" value="GIX81257.1"/>
    <property type="molecule type" value="Genomic_DNA"/>
</dbReference>
<sequence>MENQESRVTNFDASKFMEDYNNQENKQLTEFSYGITDSDSYALNSNPIPHQIFRSGIINHCNELRRRNIQVKLLAH</sequence>
<reference evidence="1 2" key="1">
    <citation type="submission" date="2021-06" db="EMBL/GenBank/DDBJ databases">
        <title>Caerostris extrusa draft genome.</title>
        <authorList>
            <person name="Kono N."/>
            <person name="Arakawa K."/>
        </authorList>
    </citation>
    <scope>NUCLEOTIDE SEQUENCE [LARGE SCALE GENOMIC DNA]</scope>
</reference>
<name>A0AAV4N981_CAEEX</name>
<proteinExistence type="predicted"/>
<organism evidence="1 2">
    <name type="scientific">Caerostris extrusa</name>
    <name type="common">Bark spider</name>
    <name type="synonym">Caerostris bankana</name>
    <dbReference type="NCBI Taxonomy" id="172846"/>
    <lineage>
        <taxon>Eukaryota</taxon>
        <taxon>Metazoa</taxon>
        <taxon>Ecdysozoa</taxon>
        <taxon>Arthropoda</taxon>
        <taxon>Chelicerata</taxon>
        <taxon>Arachnida</taxon>
        <taxon>Araneae</taxon>
        <taxon>Araneomorphae</taxon>
        <taxon>Entelegynae</taxon>
        <taxon>Araneoidea</taxon>
        <taxon>Araneidae</taxon>
        <taxon>Caerostris</taxon>
    </lineage>
</organism>
<keyword evidence="2" id="KW-1185">Reference proteome</keyword>
<evidence type="ECO:0000313" key="2">
    <source>
        <dbReference type="Proteomes" id="UP001054945"/>
    </source>
</evidence>
<dbReference type="Proteomes" id="UP001054945">
    <property type="component" value="Unassembled WGS sequence"/>
</dbReference>
<protein>
    <submittedName>
        <fullName evidence="1">Uncharacterized protein</fullName>
    </submittedName>
</protein>
<dbReference type="AlphaFoldDB" id="A0AAV4N981"/>